<keyword evidence="4" id="KW-0238">DNA-binding</keyword>
<evidence type="ECO:0000256" key="3">
    <source>
        <dbReference type="ARBA" id="ARBA00023015"/>
    </source>
</evidence>
<evidence type="ECO:0000256" key="4">
    <source>
        <dbReference type="ARBA" id="ARBA00023125"/>
    </source>
</evidence>
<dbReference type="SMART" id="SM00066">
    <property type="entry name" value="GAL4"/>
    <property type="match status" value="1"/>
</dbReference>
<evidence type="ECO:0000313" key="8">
    <source>
        <dbReference type="EMBL" id="QQK47068.1"/>
    </source>
</evidence>
<dbReference type="InterPro" id="IPR007219">
    <property type="entry name" value="XnlR_reg_dom"/>
</dbReference>
<dbReference type="PANTHER" id="PTHR31001:SF57">
    <property type="entry name" value="ZN(II)2CYS6 TRANSCRIPTION FACTOR (EUROFUNG)"/>
    <property type="match status" value="1"/>
</dbReference>
<dbReference type="Pfam" id="PF00172">
    <property type="entry name" value="Zn_clus"/>
    <property type="match status" value="1"/>
</dbReference>
<dbReference type="AlphaFoldDB" id="A0A7T6XTV3"/>
<dbReference type="PROSITE" id="PS50048">
    <property type="entry name" value="ZN2_CY6_FUNGAL_2"/>
    <property type="match status" value="1"/>
</dbReference>
<dbReference type="Proteomes" id="UP000595662">
    <property type="component" value="Chromosome 5"/>
</dbReference>
<dbReference type="GO" id="GO:0006351">
    <property type="term" value="P:DNA-templated transcription"/>
    <property type="evidence" value="ECO:0007669"/>
    <property type="project" value="InterPro"/>
</dbReference>
<dbReference type="EMBL" id="CP060778">
    <property type="protein sequence ID" value="QQK47068.1"/>
    <property type="molecule type" value="Genomic_DNA"/>
</dbReference>
<dbReference type="KEGG" id="pdp:PDIP_28350"/>
<keyword evidence="2" id="KW-0479">Metal-binding</keyword>
<feature type="domain" description="Zn(2)-C6 fungal-type" evidence="7">
    <location>
        <begin position="12"/>
        <end position="41"/>
    </location>
</feature>
<keyword evidence="5" id="KW-0804">Transcription</keyword>
<dbReference type="Pfam" id="PF04082">
    <property type="entry name" value="Fungal_trans"/>
    <property type="match status" value="1"/>
</dbReference>
<keyword evidence="3" id="KW-0805">Transcription regulation</keyword>
<dbReference type="CDD" id="cd12148">
    <property type="entry name" value="fungal_TF_MHR"/>
    <property type="match status" value="1"/>
</dbReference>
<evidence type="ECO:0000256" key="6">
    <source>
        <dbReference type="ARBA" id="ARBA00023242"/>
    </source>
</evidence>
<protein>
    <submittedName>
        <fullName evidence="8">C6 transcription factor, putative</fullName>
    </submittedName>
</protein>
<dbReference type="GO" id="GO:0005634">
    <property type="term" value="C:nucleus"/>
    <property type="evidence" value="ECO:0007669"/>
    <property type="project" value="UniProtKB-SubCell"/>
</dbReference>
<dbReference type="GeneID" id="26231155"/>
<evidence type="ECO:0000259" key="7">
    <source>
        <dbReference type="PROSITE" id="PS50048"/>
    </source>
</evidence>
<dbReference type="InterPro" id="IPR050613">
    <property type="entry name" value="Sec_Metabolite_Reg"/>
</dbReference>
<dbReference type="RefSeq" id="XP_014536296.1">
    <property type="nucleotide sequence ID" value="XM_014680810.1"/>
</dbReference>
<dbReference type="SUPFAM" id="SSF57701">
    <property type="entry name" value="Zn2/Cys6 DNA-binding domain"/>
    <property type="match status" value="1"/>
</dbReference>
<dbReference type="VEuPathDB" id="FungiDB:PDIP_28350"/>
<dbReference type="GO" id="GO:0000981">
    <property type="term" value="F:DNA-binding transcription factor activity, RNA polymerase II-specific"/>
    <property type="evidence" value="ECO:0007669"/>
    <property type="project" value="InterPro"/>
</dbReference>
<proteinExistence type="predicted"/>
<dbReference type="PROSITE" id="PS00463">
    <property type="entry name" value="ZN2_CY6_FUNGAL_1"/>
    <property type="match status" value="1"/>
</dbReference>
<dbReference type="InterPro" id="IPR001138">
    <property type="entry name" value="Zn2Cys6_DnaBD"/>
</dbReference>
<sequence length="638" mass="72389">MNQPRRYNVERSCLRCHEHKIKCDKGKPCSKCMRQKVICQYPGPSRAKRQPPKKSTTDVALRLGQLEKLIAAMIEERSNSLDSQPQVQNSSFPIPNSLSVFRPPLSHPAVTDRPAHQEFLDKDGRYINEPLLSRVLEKEQELKSAIGSPIGATSSRRLPALRADGLFTNLLSARIDPHGLFPSRWEGVFLWQTFLSRVDPLVKVIHVPTAQSHIFAAISRPETVRADVHALLFAICFAATTALLSDDAQNEVRHANLRRYQWGMELSLYHSNFLDAPTLTSLQAMVIYQTCFRFSNSGRSGWTLHGVTFRAAQSIGLQRDGKNFKLPQLERELRRRTWGYIQSADARVAEDHGLSVPENDYGDTELPLNINDQNLSETSAEPAISQSRWTELTFTLIVIEINRARPALFRSLVGVDNPEGLIAEFKGAIEEKYLRHSDPEIPIQRFGFLLGRLLLTKTEVCIRQKQLQSQGPTACSLDYHLVQQTLAQACYGVEIGLEMCSSELLHGFRWLMMTYTQFHLLTFILWALCVYPTGPHVERAWRVIDIQFELIDESSWPDPGPKWPMIAQLRDKARRIHQALDSAEQSQQIVRDNFTVCVDGTGSGNYRPEAGFDIDSWDPNFVDFSDWNSLAHSLCLLD</sequence>
<evidence type="ECO:0000256" key="1">
    <source>
        <dbReference type="ARBA" id="ARBA00004123"/>
    </source>
</evidence>
<reference evidence="8 9" key="1">
    <citation type="submission" date="2020-08" db="EMBL/GenBank/DDBJ databases">
        <title>The completed genome sequence of the pathogenic ascomycete fungus Penicillium digitatum.</title>
        <authorList>
            <person name="Wang M."/>
        </authorList>
    </citation>
    <scope>NUCLEOTIDE SEQUENCE [LARGE SCALE GENOMIC DNA]</scope>
    <source>
        <strain evidence="8 9">PdW03</strain>
    </source>
</reference>
<evidence type="ECO:0000313" key="9">
    <source>
        <dbReference type="Proteomes" id="UP000595662"/>
    </source>
</evidence>
<dbReference type="GO" id="GO:0008270">
    <property type="term" value="F:zinc ion binding"/>
    <property type="evidence" value="ECO:0007669"/>
    <property type="project" value="InterPro"/>
</dbReference>
<keyword evidence="6" id="KW-0539">Nucleus</keyword>
<dbReference type="InterPro" id="IPR036864">
    <property type="entry name" value="Zn2-C6_fun-type_DNA-bd_sf"/>
</dbReference>
<dbReference type="OMA" id="EVCIRQK"/>
<dbReference type="CDD" id="cd00067">
    <property type="entry name" value="GAL4"/>
    <property type="match status" value="1"/>
</dbReference>
<dbReference type="PANTHER" id="PTHR31001">
    <property type="entry name" value="UNCHARACTERIZED TRANSCRIPTIONAL REGULATORY PROTEIN"/>
    <property type="match status" value="1"/>
</dbReference>
<comment type="subcellular location">
    <subcellularLocation>
        <location evidence="1">Nucleus</location>
    </subcellularLocation>
</comment>
<dbReference type="Gene3D" id="4.10.240.10">
    <property type="entry name" value="Zn(2)-C6 fungal-type DNA-binding domain"/>
    <property type="match status" value="1"/>
</dbReference>
<gene>
    <name evidence="8" type="ORF">Pdw03_1966</name>
</gene>
<accession>A0A7T6XTV3</accession>
<organism evidence="8 9">
    <name type="scientific">Penicillium digitatum</name>
    <name type="common">Green mold</name>
    <dbReference type="NCBI Taxonomy" id="36651"/>
    <lineage>
        <taxon>Eukaryota</taxon>
        <taxon>Fungi</taxon>
        <taxon>Dikarya</taxon>
        <taxon>Ascomycota</taxon>
        <taxon>Pezizomycotina</taxon>
        <taxon>Eurotiomycetes</taxon>
        <taxon>Eurotiomycetidae</taxon>
        <taxon>Eurotiales</taxon>
        <taxon>Aspergillaceae</taxon>
        <taxon>Penicillium</taxon>
    </lineage>
</organism>
<dbReference type="SMART" id="SM00906">
    <property type="entry name" value="Fungal_trans"/>
    <property type="match status" value="1"/>
</dbReference>
<dbReference type="GO" id="GO:0003677">
    <property type="term" value="F:DNA binding"/>
    <property type="evidence" value="ECO:0007669"/>
    <property type="project" value="UniProtKB-KW"/>
</dbReference>
<evidence type="ECO:0000256" key="2">
    <source>
        <dbReference type="ARBA" id="ARBA00022723"/>
    </source>
</evidence>
<name>A0A7T6XTV3_PENDI</name>
<evidence type="ECO:0000256" key="5">
    <source>
        <dbReference type="ARBA" id="ARBA00023163"/>
    </source>
</evidence>